<keyword evidence="1" id="KW-0732">Signal</keyword>
<gene>
    <name evidence="3" type="ORF">GPX89_23160</name>
</gene>
<keyword evidence="4" id="KW-1185">Reference proteome</keyword>
<feature type="signal peptide" evidence="1">
    <location>
        <begin position="1"/>
        <end position="26"/>
    </location>
</feature>
<sequence length="252" mass="25563">MKLRSTTACAALVIGAMTTGMTIAHADDAPAPAQPAGINYSSKLVDGKTIVTTLKNGTFELAQQDGAKPEDPKQTVVNVKDEQGATQLSFPLKYSVSGKDIAVKSEVKDNGKVLEVVPEKPADFQPGTEPVQAQAQPVAQLKDIASDSENQKAMNDFSTKFSLALGIGSFVGTALGAIIGCAVTFVAGCVPGLVAGAGIGGILGTIAAGGPTLAAAGFDLINTLQAPAGTTKWSDAAQAQQQAAAQQPVNQN</sequence>
<dbReference type="Pfam" id="PF26059">
    <property type="entry name" value="DUF8020"/>
    <property type="match status" value="1"/>
</dbReference>
<proteinExistence type="predicted"/>
<name>A0A7K1V0S5_9NOCA</name>
<evidence type="ECO:0000259" key="2">
    <source>
        <dbReference type="Pfam" id="PF26059"/>
    </source>
</evidence>
<protein>
    <recommendedName>
        <fullName evidence="2">DUF8020 domain-containing protein</fullName>
    </recommendedName>
</protein>
<dbReference type="InterPro" id="IPR058333">
    <property type="entry name" value="DUF8020"/>
</dbReference>
<comment type="caution">
    <text evidence="3">The sequence shown here is derived from an EMBL/GenBank/DDBJ whole genome shotgun (WGS) entry which is preliminary data.</text>
</comment>
<evidence type="ECO:0000313" key="3">
    <source>
        <dbReference type="EMBL" id="MVU80131.1"/>
    </source>
</evidence>
<feature type="chain" id="PRO_5029789806" description="DUF8020 domain-containing protein" evidence="1">
    <location>
        <begin position="27"/>
        <end position="252"/>
    </location>
</feature>
<dbReference type="RefSeq" id="WP_157389657.1">
    <property type="nucleotide sequence ID" value="NZ_WRPP01000004.1"/>
</dbReference>
<feature type="domain" description="DUF8020" evidence="2">
    <location>
        <begin position="37"/>
        <end position="119"/>
    </location>
</feature>
<reference evidence="3 4" key="1">
    <citation type="submission" date="2019-12" db="EMBL/GenBank/DDBJ databases">
        <title>Nocardia sp. nov. ET3-3 isolated from soil.</title>
        <authorList>
            <person name="Kanchanasin P."/>
            <person name="Tanasupawat S."/>
            <person name="Yuki M."/>
            <person name="Kudo T."/>
        </authorList>
    </citation>
    <scope>NUCLEOTIDE SEQUENCE [LARGE SCALE GENOMIC DNA]</scope>
    <source>
        <strain evidence="3 4">ET3-3</strain>
    </source>
</reference>
<evidence type="ECO:0000313" key="4">
    <source>
        <dbReference type="Proteomes" id="UP000466794"/>
    </source>
</evidence>
<dbReference type="AlphaFoldDB" id="A0A7K1V0S5"/>
<dbReference type="Proteomes" id="UP000466794">
    <property type="component" value="Unassembled WGS sequence"/>
</dbReference>
<accession>A0A7K1V0S5</accession>
<organism evidence="3 4">
    <name type="scientific">Nocardia terrae</name>
    <dbReference type="NCBI Taxonomy" id="2675851"/>
    <lineage>
        <taxon>Bacteria</taxon>
        <taxon>Bacillati</taxon>
        <taxon>Actinomycetota</taxon>
        <taxon>Actinomycetes</taxon>
        <taxon>Mycobacteriales</taxon>
        <taxon>Nocardiaceae</taxon>
        <taxon>Nocardia</taxon>
    </lineage>
</organism>
<evidence type="ECO:0000256" key="1">
    <source>
        <dbReference type="SAM" id="SignalP"/>
    </source>
</evidence>
<dbReference type="EMBL" id="WRPP01000004">
    <property type="protein sequence ID" value="MVU80131.1"/>
    <property type="molecule type" value="Genomic_DNA"/>
</dbReference>